<dbReference type="Proteomes" id="UP001369086">
    <property type="component" value="Unassembled WGS sequence"/>
</dbReference>
<dbReference type="InterPro" id="IPR018490">
    <property type="entry name" value="cNMP-bd_dom_sf"/>
</dbReference>
<gene>
    <name evidence="2" type="ORF">HHUSO_G4822</name>
</gene>
<feature type="domain" description="Cyclic nucleotide-binding" evidence="1">
    <location>
        <begin position="287"/>
        <end position="401"/>
    </location>
</feature>
<evidence type="ECO:0000313" key="2">
    <source>
        <dbReference type="EMBL" id="KAK6490318.1"/>
    </source>
</evidence>
<reference evidence="2 3" key="1">
    <citation type="submission" date="2021-05" db="EMBL/GenBank/DDBJ databases">
        <authorList>
            <person name="Zahm M."/>
            <person name="Klopp C."/>
            <person name="Cabau C."/>
            <person name="Kuhl H."/>
            <person name="Suciu R."/>
            <person name="Ciorpac M."/>
            <person name="Holostenco D."/>
            <person name="Gessner J."/>
            <person name="Wuertz S."/>
            <person name="Hohne C."/>
            <person name="Stock M."/>
            <person name="Gislard M."/>
            <person name="Lluch J."/>
            <person name="Milhes M."/>
            <person name="Lampietro C."/>
            <person name="Lopez Roques C."/>
            <person name="Donnadieu C."/>
            <person name="Du K."/>
            <person name="Schartl M."/>
            <person name="Guiguen Y."/>
        </authorList>
    </citation>
    <scope>NUCLEOTIDE SEQUENCE [LARGE SCALE GENOMIC DNA]</scope>
    <source>
        <strain evidence="2">Hh-F2</strain>
        <tissue evidence="2">Blood</tissue>
    </source>
</reference>
<dbReference type="InterPro" id="IPR014710">
    <property type="entry name" value="RmlC-like_jellyroll"/>
</dbReference>
<dbReference type="InterPro" id="IPR000595">
    <property type="entry name" value="cNMP-bd_dom"/>
</dbReference>
<dbReference type="EMBL" id="JAHFZB010000004">
    <property type="protein sequence ID" value="KAK6490318.1"/>
    <property type="molecule type" value="Genomic_DNA"/>
</dbReference>
<comment type="caution">
    <text evidence="2">The sequence shown here is derived from an EMBL/GenBank/DDBJ whole genome shotgun (WGS) entry which is preliminary data.</text>
</comment>
<accession>A0ABR0ZZS5</accession>
<dbReference type="Gene3D" id="2.60.120.10">
    <property type="entry name" value="Jelly Rolls"/>
    <property type="match status" value="2"/>
</dbReference>
<dbReference type="PANTHER" id="PTHR23011:SF32">
    <property type="entry name" value="CYCLIC NUCLEOTIDE-BINDING DOMAIN-CONTAINING PROTEIN 1"/>
    <property type="match status" value="1"/>
</dbReference>
<evidence type="ECO:0000313" key="3">
    <source>
        <dbReference type="Proteomes" id="UP001369086"/>
    </source>
</evidence>
<dbReference type="PROSITE" id="PS50042">
    <property type="entry name" value="CNMP_BINDING_3"/>
    <property type="match status" value="1"/>
</dbReference>
<dbReference type="PANTHER" id="PTHR23011">
    <property type="entry name" value="CYCLIC NUCLEOTIDE-BINDING DOMAIN CONTAINING PROTEIN"/>
    <property type="match status" value="1"/>
</dbReference>
<dbReference type="CDD" id="cd00038">
    <property type="entry name" value="CAP_ED"/>
    <property type="match status" value="1"/>
</dbReference>
<protein>
    <submittedName>
        <fullName evidence="2">Cyclic nucleotide-binding domain-containing protein 1 isoform X2</fullName>
    </submittedName>
</protein>
<keyword evidence="3" id="KW-1185">Reference proteome</keyword>
<evidence type="ECO:0000259" key="1">
    <source>
        <dbReference type="PROSITE" id="PS50042"/>
    </source>
</evidence>
<name>A0ABR0ZZS5_HUSHU</name>
<sequence>MSLAAVQSSRSLQKTQIQPFIGIDYCQLETACQINGLQNKHNPHTTDEAHDLFMNAYPNIFLKPKMKLPRIPIMEKKTVISKGMSDVTEEESHDIRIHLEKLQRRRKVVDLAFVYRNQISCLLKILKKIPAERTQTEQQDVYKVLKVFPDIAAQISNREMKQVSKIVTLESWEKRHTIFGNNGFYVILKGSVRPVTLPYKKLLGEPYLAGPHSPLVSSCNKVLTVGCCFGTLEKIPNCELNSKRLAVTAEEDCELLKISNRDYARIKAEIAARDPVQNQELILHCPFYQQWPRLSINKLATLIEMRKLPAGYVLVKEGEVSPFAGYIKSGQSNILRDIGAFVKRPLGKLGIRVKHVIICKLIENESFGEVSILLNQPSTCTIVTETEVELGVILPSALQSLDSVTQALMLQTAQPTFEELTQHKVIWEALHYNGVRPGSGKWVRPWGRRKLQRGGNVSQSSTA</sequence>
<dbReference type="Pfam" id="PF00027">
    <property type="entry name" value="cNMP_binding"/>
    <property type="match status" value="1"/>
</dbReference>
<proteinExistence type="predicted"/>
<dbReference type="SUPFAM" id="SSF51206">
    <property type="entry name" value="cAMP-binding domain-like"/>
    <property type="match status" value="2"/>
</dbReference>
<organism evidence="2 3">
    <name type="scientific">Huso huso</name>
    <name type="common">Beluga</name>
    <name type="synonym">Acipenser huso</name>
    <dbReference type="NCBI Taxonomy" id="61971"/>
    <lineage>
        <taxon>Eukaryota</taxon>
        <taxon>Metazoa</taxon>
        <taxon>Chordata</taxon>
        <taxon>Craniata</taxon>
        <taxon>Vertebrata</taxon>
        <taxon>Euteleostomi</taxon>
        <taxon>Actinopterygii</taxon>
        <taxon>Chondrostei</taxon>
        <taxon>Acipenseriformes</taxon>
        <taxon>Acipenseridae</taxon>
        <taxon>Huso</taxon>
    </lineage>
</organism>